<dbReference type="Pfam" id="PF08282">
    <property type="entry name" value="Hydrolase_3"/>
    <property type="match status" value="1"/>
</dbReference>
<organism evidence="1 2">
    <name type="scientific">Candidatus Fusicatenibacter merdavium</name>
    <dbReference type="NCBI Taxonomy" id="2838600"/>
    <lineage>
        <taxon>Bacteria</taxon>
        <taxon>Bacillati</taxon>
        <taxon>Bacillota</taxon>
        <taxon>Clostridia</taxon>
        <taxon>Lachnospirales</taxon>
        <taxon>Lachnospiraceae</taxon>
        <taxon>Fusicatenibacter</taxon>
    </lineage>
</organism>
<sequence>MKRKALFFDIDGTLLSEVTGEVPSSAVNALERALVCGHLTFINTGRTWCALPAEFKRMEFSGYVCGCGTYIQFGDEILLKRSIPVRRGEEIVKVLRENWADMILEGTDDCFLPERHSRFESLEGTRRYFRNMGLGLERYAEQGGCEFDKFVFYTDALTNKEVIFSNLSADMDLMDRRNGFYEAAPRGFSKGTGIEYVLRYFGMEKEDAYVFGDSSNDLAMFQAVPHAVAMGKHDPVLEPHTEFVTRTVEEDGLAFAMEHYGLI</sequence>
<dbReference type="NCBIfam" id="TIGR01484">
    <property type="entry name" value="HAD-SF-IIB"/>
    <property type="match status" value="1"/>
</dbReference>
<dbReference type="Proteomes" id="UP000886890">
    <property type="component" value="Unassembled WGS sequence"/>
</dbReference>
<dbReference type="PANTHER" id="PTHR10000:SF25">
    <property type="entry name" value="PHOSPHATASE YKRA-RELATED"/>
    <property type="match status" value="1"/>
</dbReference>
<dbReference type="SUPFAM" id="SSF56784">
    <property type="entry name" value="HAD-like"/>
    <property type="match status" value="1"/>
</dbReference>
<evidence type="ECO:0000313" key="1">
    <source>
        <dbReference type="EMBL" id="HIX78197.1"/>
    </source>
</evidence>
<evidence type="ECO:0000313" key="2">
    <source>
        <dbReference type="Proteomes" id="UP000886890"/>
    </source>
</evidence>
<dbReference type="InterPro" id="IPR023214">
    <property type="entry name" value="HAD_sf"/>
</dbReference>
<gene>
    <name evidence="1" type="ORF">H9734_11495</name>
</gene>
<dbReference type="InterPro" id="IPR006379">
    <property type="entry name" value="HAD-SF_hydro_IIB"/>
</dbReference>
<keyword evidence="1" id="KW-0378">Hydrolase</keyword>
<accession>A0A9D1XEY2</accession>
<dbReference type="Gene3D" id="3.30.1240.10">
    <property type="match status" value="1"/>
</dbReference>
<dbReference type="InterPro" id="IPR036412">
    <property type="entry name" value="HAD-like_sf"/>
</dbReference>
<dbReference type="EMBL" id="DXEK01000189">
    <property type="protein sequence ID" value="HIX78197.1"/>
    <property type="molecule type" value="Genomic_DNA"/>
</dbReference>
<dbReference type="GO" id="GO:0016791">
    <property type="term" value="F:phosphatase activity"/>
    <property type="evidence" value="ECO:0007669"/>
    <property type="project" value="UniProtKB-ARBA"/>
</dbReference>
<proteinExistence type="predicted"/>
<dbReference type="GO" id="GO:0000287">
    <property type="term" value="F:magnesium ion binding"/>
    <property type="evidence" value="ECO:0007669"/>
    <property type="project" value="TreeGrafter"/>
</dbReference>
<dbReference type="PANTHER" id="PTHR10000">
    <property type="entry name" value="PHOSPHOSERINE PHOSPHATASE"/>
    <property type="match status" value="1"/>
</dbReference>
<dbReference type="GO" id="GO:0005829">
    <property type="term" value="C:cytosol"/>
    <property type="evidence" value="ECO:0007669"/>
    <property type="project" value="TreeGrafter"/>
</dbReference>
<dbReference type="AlphaFoldDB" id="A0A9D1XEY2"/>
<comment type="caution">
    <text evidence="1">The sequence shown here is derived from an EMBL/GenBank/DDBJ whole genome shotgun (WGS) entry which is preliminary data.</text>
</comment>
<protein>
    <submittedName>
        <fullName evidence="1">Cof-type HAD-IIB family hydrolase</fullName>
    </submittedName>
</protein>
<reference evidence="1" key="1">
    <citation type="journal article" date="2021" name="PeerJ">
        <title>Extensive microbial diversity within the chicken gut microbiome revealed by metagenomics and culture.</title>
        <authorList>
            <person name="Gilroy R."/>
            <person name="Ravi A."/>
            <person name="Getino M."/>
            <person name="Pursley I."/>
            <person name="Horton D.L."/>
            <person name="Alikhan N.F."/>
            <person name="Baker D."/>
            <person name="Gharbi K."/>
            <person name="Hall N."/>
            <person name="Watson M."/>
            <person name="Adriaenssens E.M."/>
            <person name="Foster-Nyarko E."/>
            <person name="Jarju S."/>
            <person name="Secka A."/>
            <person name="Antonio M."/>
            <person name="Oren A."/>
            <person name="Chaudhuri R.R."/>
            <person name="La Ragione R."/>
            <person name="Hildebrand F."/>
            <person name="Pallen M.J."/>
        </authorList>
    </citation>
    <scope>NUCLEOTIDE SEQUENCE</scope>
    <source>
        <strain evidence="1">CHK183-1962</strain>
    </source>
</reference>
<dbReference type="PROSITE" id="PS01228">
    <property type="entry name" value="COF_1"/>
    <property type="match status" value="1"/>
</dbReference>
<dbReference type="Gene3D" id="3.40.50.1000">
    <property type="entry name" value="HAD superfamily/HAD-like"/>
    <property type="match status" value="1"/>
</dbReference>
<name>A0A9D1XEY2_9FIRM</name>
<reference evidence="1" key="2">
    <citation type="submission" date="2021-04" db="EMBL/GenBank/DDBJ databases">
        <authorList>
            <person name="Gilroy R."/>
        </authorList>
    </citation>
    <scope>NUCLEOTIDE SEQUENCE</scope>
    <source>
        <strain evidence="1">CHK183-1962</strain>
    </source>
</reference>